<keyword evidence="2" id="KW-1185">Reference proteome</keyword>
<dbReference type="Proteomes" id="UP000244867">
    <property type="component" value="Unassembled WGS sequence"/>
</dbReference>
<gene>
    <name evidence="1" type="ORF">C7S10_08705</name>
</gene>
<reference evidence="1 2" key="1">
    <citation type="submission" date="2018-03" db="EMBL/GenBank/DDBJ databases">
        <authorList>
            <person name="Keele B.F."/>
        </authorList>
    </citation>
    <scope>NUCLEOTIDE SEQUENCE [LARGE SCALE GENOMIC DNA]</scope>
    <source>
        <strain evidence="1 2">IB-3</strain>
    </source>
</reference>
<dbReference type="RefSeq" id="WP_108343972.1">
    <property type="nucleotide sequence ID" value="NZ_PYXZ01000002.1"/>
</dbReference>
<organism evidence="1 2">
    <name type="scientific">Nocardioides currus</name>
    <dbReference type="NCBI Taxonomy" id="2133958"/>
    <lineage>
        <taxon>Bacteria</taxon>
        <taxon>Bacillati</taxon>
        <taxon>Actinomycetota</taxon>
        <taxon>Actinomycetes</taxon>
        <taxon>Propionibacteriales</taxon>
        <taxon>Nocardioidaceae</taxon>
        <taxon>Nocardioides</taxon>
    </lineage>
</organism>
<evidence type="ECO:0000313" key="1">
    <source>
        <dbReference type="EMBL" id="PUA82088.1"/>
    </source>
</evidence>
<proteinExistence type="predicted"/>
<comment type="caution">
    <text evidence="1">The sequence shown here is derived from an EMBL/GenBank/DDBJ whole genome shotgun (WGS) entry which is preliminary data.</text>
</comment>
<accession>A0A2R7Z0E0</accession>
<evidence type="ECO:0000313" key="2">
    <source>
        <dbReference type="Proteomes" id="UP000244867"/>
    </source>
</evidence>
<protein>
    <submittedName>
        <fullName evidence="1">Uncharacterized protein</fullName>
    </submittedName>
</protein>
<sequence>MNTPADPLQALLEHVIRDRTALAEGRRARLGVQATDEARARMVHSLEAYTDALQASHLPVPYRLRDELRTHRSACRPGALAYVSQLAP</sequence>
<dbReference type="AlphaFoldDB" id="A0A2R7Z0E0"/>
<name>A0A2R7Z0E0_9ACTN</name>
<dbReference type="EMBL" id="PYXZ01000002">
    <property type="protein sequence ID" value="PUA82088.1"/>
    <property type="molecule type" value="Genomic_DNA"/>
</dbReference>